<dbReference type="Ensembl" id="ENSATET00000016395.3">
    <property type="protein sequence ID" value="ENSATEP00000016142.1"/>
    <property type="gene ID" value="ENSATEG00000006751.3"/>
</dbReference>
<dbReference type="GeneID" id="113164017"/>
<dbReference type="GO" id="GO:0000118">
    <property type="term" value="C:histone deacetylase complex"/>
    <property type="evidence" value="ECO:0007669"/>
    <property type="project" value="TreeGrafter"/>
</dbReference>
<dbReference type="PROSITE" id="PS00028">
    <property type="entry name" value="ZINC_FINGER_C2H2_1"/>
    <property type="match status" value="1"/>
</dbReference>
<evidence type="ECO:0000259" key="11">
    <source>
        <dbReference type="PROSITE" id="PS50157"/>
    </source>
</evidence>
<keyword evidence="5" id="KW-0805">Transcription regulation</keyword>
<dbReference type="STRING" id="64144.ENSATEP00000016142"/>
<feature type="domain" description="SANT" evidence="13">
    <location>
        <begin position="1008"/>
        <end position="1054"/>
    </location>
</feature>
<dbReference type="InParanoid" id="A0A3Q1I3Y3"/>
<feature type="domain" description="ELM2" evidence="12">
    <location>
        <begin position="908"/>
        <end position="999"/>
    </location>
</feature>
<dbReference type="Pfam" id="PF13912">
    <property type="entry name" value="zf-C2H2_6"/>
    <property type="match status" value="1"/>
</dbReference>
<dbReference type="Gene3D" id="1.10.10.60">
    <property type="entry name" value="Homeodomain-like"/>
    <property type="match status" value="1"/>
</dbReference>
<feature type="compositionally biased region" description="Basic and acidic residues" evidence="10">
    <location>
        <begin position="638"/>
        <end position="647"/>
    </location>
</feature>
<dbReference type="Proteomes" id="UP000265040">
    <property type="component" value="Chromosome 2"/>
</dbReference>
<dbReference type="InterPro" id="IPR013087">
    <property type="entry name" value="Znf_C2H2_type"/>
</dbReference>
<keyword evidence="8" id="KW-0539">Nucleus</keyword>
<keyword evidence="3 9" id="KW-0863">Zinc-finger</keyword>
<evidence type="ECO:0000256" key="9">
    <source>
        <dbReference type="PROSITE-ProRule" id="PRU00042"/>
    </source>
</evidence>
<name>A0A3Q1I3Y3_ANATE</name>
<comment type="subcellular location">
    <subcellularLocation>
        <location evidence="1">Nucleus</location>
    </subcellularLocation>
</comment>
<feature type="domain" description="C2H2-type" evidence="11">
    <location>
        <begin position="728"/>
        <end position="755"/>
    </location>
</feature>
<feature type="compositionally biased region" description="Polar residues" evidence="10">
    <location>
        <begin position="1"/>
        <end position="27"/>
    </location>
</feature>
<feature type="compositionally biased region" description="Polar residues" evidence="10">
    <location>
        <begin position="202"/>
        <end position="307"/>
    </location>
</feature>
<dbReference type="GO" id="GO:0003714">
    <property type="term" value="F:transcription corepressor activity"/>
    <property type="evidence" value="ECO:0007669"/>
    <property type="project" value="TreeGrafter"/>
</dbReference>
<evidence type="ECO:0000259" key="12">
    <source>
        <dbReference type="PROSITE" id="PS51156"/>
    </source>
</evidence>
<reference evidence="14" key="3">
    <citation type="submission" date="2025-09" db="UniProtKB">
        <authorList>
            <consortium name="Ensembl"/>
        </authorList>
    </citation>
    <scope>IDENTIFICATION</scope>
</reference>
<dbReference type="AlphaFoldDB" id="A0A3Q1I3Y3"/>
<feature type="region of interest" description="Disordered" evidence="10">
    <location>
        <begin position="202"/>
        <end position="426"/>
    </location>
</feature>
<dbReference type="PROSITE" id="PS51293">
    <property type="entry name" value="SANT"/>
    <property type="match status" value="1"/>
</dbReference>
<evidence type="ECO:0008006" key="16">
    <source>
        <dbReference type="Google" id="ProtNLM"/>
    </source>
</evidence>
<evidence type="ECO:0000259" key="13">
    <source>
        <dbReference type="PROSITE" id="PS51293"/>
    </source>
</evidence>
<feature type="compositionally biased region" description="Polar residues" evidence="10">
    <location>
        <begin position="608"/>
        <end position="634"/>
    </location>
</feature>
<evidence type="ECO:0000256" key="3">
    <source>
        <dbReference type="ARBA" id="ARBA00022771"/>
    </source>
</evidence>
<dbReference type="RefSeq" id="XP_026218887.1">
    <property type="nucleotide sequence ID" value="XM_026363102.1"/>
</dbReference>
<dbReference type="GO" id="GO:0005667">
    <property type="term" value="C:transcription regulator complex"/>
    <property type="evidence" value="ECO:0007669"/>
    <property type="project" value="TreeGrafter"/>
</dbReference>
<dbReference type="SMART" id="SM01189">
    <property type="entry name" value="ELM2"/>
    <property type="match status" value="1"/>
</dbReference>
<organism evidence="14 15">
    <name type="scientific">Anabas testudineus</name>
    <name type="common">Climbing perch</name>
    <name type="synonym">Anthias testudineus</name>
    <dbReference type="NCBI Taxonomy" id="64144"/>
    <lineage>
        <taxon>Eukaryota</taxon>
        <taxon>Metazoa</taxon>
        <taxon>Chordata</taxon>
        <taxon>Craniata</taxon>
        <taxon>Vertebrata</taxon>
        <taxon>Euteleostomi</taxon>
        <taxon>Actinopterygii</taxon>
        <taxon>Neopterygii</taxon>
        <taxon>Teleostei</taxon>
        <taxon>Neoteleostei</taxon>
        <taxon>Acanthomorphata</taxon>
        <taxon>Anabantaria</taxon>
        <taxon>Anabantiformes</taxon>
        <taxon>Anabantoidei</taxon>
        <taxon>Anabantidae</taxon>
        <taxon>Anabas</taxon>
    </lineage>
</organism>
<reference evidence="14" key="2">
    <citation type="submission" date="2025-08" db="UniProtKB">
        <authorList>
            <consortium name="Ensembl"/>
        </authorList>
    </citation>
    <scope>IDENTIFICATION</scope>
</reference>
<dbReference type="FunFam" id="1.10.10.60:FF:000012">
    <property type="entry name" value="Metastasis-associated 1 family, member 3"/>
    <property type="match status" value="1"/>
</dbReference>
<dbReference type="GO" id="GO:0003677">
    <property type="term" value="F:DNA binding"/>
    <property type="evidence" value="ECO:0007669"/>
    <property type="project" value="UniProtKB-KW"/>
</dbReference>
<feature type="compositionally biased region" description="Polar residues" evidence="10">
    <location>
        <begin position="74"/>
        <end position="87"/>
    </location>
</feature>
<evidence type="ECO:0000256" key="8">
    <source>
        <dbReference type="ARBA" id="ARBA00023242"/>
    </source>
</evidence>
<feature type="compositionally biased region" description="Polar residues" evidence="10">
    <location>
        <begin position="342"/>
        <end position="396"/>
    </location>
</feature>
<feature type="compositionally biased region" description="Polar residues" evidence="10">
    <location>
        <begin position="94"/>
        <end position="139"/>
    </location>
</feature>
<dbReference type="InterPro" id="IPR009057">
    <property type="entry name" value="Homeodomain-like_sf"/>
</dbReference>
<feature type="region of interest" description="Disordered" evidence="10">
    <location>
        <begin position="558"/>
        <end position="647"/>
    </location>
</feature>
<feature type="region of interest" description="Disordered" evidence="10">
    <location>
        <begin position="662"/>
        <end position="722"/>
    </location>
</feature>
<keyword evidence="15" id="KW-1185">Reference proteome</keyword>
<evidence type="ECO:0000256" key="4">
    <source>
        <dbReference type="ARBA" id="ARBA00022833"/>
    </source>
</evidence>
<keyword evidence="4" id="KW-0862">Zinc</keyword>
<evidence type="ECO:0000256" key="1">
    <source>
        <dbReference type="ARBA" id="ARBA00004123"/>
    </source>
</evidence>
<dbReference type="PANTHER" id="PTHR16089">
    <property type="entry name" value="REST COREPRESSOR COREST PROTEIN-RELATED"/>
    <property type="match status" value="1"/>
</dbReference>
<feature type="region of interest" description="Disordered" evidence="10">
    <location>
        <begin position="1"/>
        <end position="139"/>
    </location>
</feature>
<dbReference type="InterPro" id="IPR017884">
    <property type="entry name" value="SANT_dom"/>
</dbReference>
<evidence type="ECO:0000256" key="10">
    <source>
        <dbReference type="SAM" id="MobiDB-lite"/>
    </source>
</evidence>
<dbReference type="PANTHER" id="PTHR16089:SF19">
    <property type="entry name" value="TRANSCRIPTIONAL-REGULATING FACTOR 1"/>
    <property type="match status" value="1"/>
</dbReference>
<dbReference type="PROSITE" id="PS50157">
    <property type="entry name" value="ZINC_FINGER_C2H2_2"/>
    <property type="match status" value="1"/>
</dbReference>
<feature type="compositionally biased region" description="Polar residues" evidence="10">
    <location>
        <begin position="672"/>
        <end position="681"/>
    </location>
</feature>
<keyword evidence="7" id="KW-0804">Transcription</keyword>
<evidence type="ECO:0000256" key="7">
    <source>
        <dbReference type="ARBA" id="ARBA00023163"/>
    </source>
</evidence>
<proteinExistence type="predicted"/>
<feature type="compositionally biased region" description="Polar residues" evidence="10">
    <location>
        <begin position="414"/>
        <end position="425"/>
    </location>
</feature>
<accession>A0A3Q1I3Y3</accession>
<dbReference type="InterPro" id="IPR001005">
    <property type="entry name" value="SANT/Myb"/>
</dbReference>
<dbReference type="GO" id="GO:0008270">
    <property type="term" value="F:zinc ion binding"/>
    <property type="evidence" value="ECO:0007669"/>
    <property type="project" value="UniProtKB-KW"/>
</dbReference>
<keyword evidence="2" id="KW-0479">Metal-binding</keyword>
<feature type="compositionally biased region" description="Low complexity" evidence="10">
    <location>
        <begin position="308"/>
        <end position="332"/>
    </location>
</feature>
<dbReference type="SMART" id="SM00717">
    <property type="entry name" value="SANT"/>
    <property type="match status" value="1"/>
</dbReference>
<protein>
    <recommendedName>
        <fullName evidence="16">Transcriptional-regulating factor 1-like</fullName>
    </recommendedName>
</protein>
<dbReference type="SUPFAM" id="SSF46689">
    <property type="entry name" value="Homeodomain-like"/>
    <property type="match status" value="1"/>
</dbReference>
<evidence type="ECO:0000313" key="15">
    <source>
        <dbReference type="Proteomes" id="UP000265040"/>
    </source>
</evidence>
<feature type="compositionally biased region" description="Polar residues" evidence="10">
    <location>
        <begin position="713"/>
        <end position="722"/>
    </location>
</feature>
<dbReference type="GeneTree" id="ENSGT00940000160303"/>
<dbReference type="OrthoDB" id="10258692at2759"/>
<evidence type="ECO:0000256" key="2">
    <source>
        <dbReference type="ARBA" id="ARBA00022723"/>
    </source>
</evidence>
<dbReference type="SMART" id="SM00355">
    <property type="entry name" value="ZnF_C2H2"/>
    <property type="match status" value="1"/>
</dbReference>
<dbReference type="Pfam" id="PF01448">
    <property type="entry name" value="ELM2"/>
    <property type="match status" value="1"/>
</dbReference>
<dbReference type="InterPro" id="IPR000949">
    <property type="entry name" value="ELM2_dom"/>
</dbReference>
<reference evidence="14" key="1">
    <citation type="submission" date="2021-04" db="EMBL/GenBank/DDBJ databases">
        <authorList>
            <consortium name="Wellcome Sanger Institute Data Sharing"/>
        </authorList>
    </citation>
    <scope>NUCLEOTIDE SEQUENCE [LARGE SCALE GENOMIC DNA]</scope>
</reference>
<evidence type="ECO:0000256" key="5">
    <source>
        <dbReference type="ARBA" id="ARBA00023015"/>
    </source>
</evidence>
<dbReference type="InterPro" id="IPR051066">
    <property type="entry name" value="Trans_reg/Corepressor"/>
</dbReference>
<evidence type="ECO:0000313" key="14">
    <source>
        <dbReference type="Ensembl" id="ENSATEP00000016142.1"/>
    </source>
</evidence>
<dbReference type="GO" id="GO:0006357">
    <property type="term" value="P:regulation of transcription by RNA polymerase II"/>
    <property type="evidence" value="ECO:0007669"/>
    <property type="project" value="TreeGrafter"/>
</dbReference>
<keyword evidence="6" id="KW-0238">DNA-binding</keyword>
<dbReference type="PROSITE" id="PS51156">
    <property type="entry name" value="ELM2"/>
    <property type="match status" value="1"/>
</dbReference>
<sequence length="1082" mass="119359">MQDNMSDLWKFSSSSPAPNNYHSTLSDSPAVISSPPPLSSPSSFNNHGNHPHTKVTSNHIPKLQEASPQLPHPQETSPHLTHPQVTSPHIVPQPQVTSPHLSHSQVTSPHLSHYYVTSPQPSQVTSPNLPHSQITSPDIHHSQVTSPLLHNAQVISPQPQVNFPHLNSSQFTNTHLFHQPQVNSHHYVPQPQIVSSYPITHPQVTTSNHHQTQATSPHLHLSQTTSPHLHLSQTTSPHLHHSQTTSPHLHLSQTTSPHLHHSQTTSPHLHLSQTTSPHLNLSQRTSPHLHLSQTTSPHLHLSQTTSPQLHLSQTTSSHLHHSQTTSPHLHLSQVTSPHLHHSQATSPHLHNSQTTSPNLVHSQVTSPHLHHSQVTSPHLHHSQATSPNFVPQLQVTSPNPVPQPQIPSPHLLSPPQNDFPSQNHNPDLDNLNWNRCEPSAELSCLFNTYSYSYQVQTTAHLDLHLQNQNGLSAGVTNQRDVDFENTHRLPCNTHTLIDSGVYVQAETPGPGQDTWEPLEPTLSELQCSPLGSMSGGATMGRWSSVEFSSSSTEDFSTTQFFPDSYHDNDAPQSFCSPSTPGPSPHYPQTPTISSPGPQMHPRKDRLGFSTQTSTQLNTNKTPSCCLQDSDSYPVSSDHGQHQPHETSRRLIPIKDETIQEQSCFSPQGRGQDVSSAAQSPGHSAGLTWKEECGGRGRRRGGGGDGQPDWNWMKRSQNENSTEAPGYRLQCTVCKRDFRSLPALNGHMRSHSGIRAATLLRKGKDSSPSVEPSVSIVMPVSVPVQSRGASKACRSGQRRCSRLTPTTRGAVLYRSLMHLKEEERITKGNKAGANDNDEAVISGDGVTDGGRGHYTPPPMLCPNRAGPGLYSLLSTRKQQRVQTTQLHNTQNGLNKPVAMETLMTGINKPRINVGRCFQAQIPTLQDHKYAHSDSHNALLLWTPWDELECPVNQERVETVLMMARSSVMPGGGVRPEHALHILSESRGDFLLTVERLLSTPENSNNHTGWSAAERRLLVKSLQQHHKDFSSIQRDVQTKSLSQCVEFYYLWKKKLSLTAKIPAGLTITLPNINGQKSSKSHHMS</sequence>
<feature type="compositionally biased region" description="Polar residues" evidence="10">
    <location>
        <begin position="44"/>
        <end position="59"/>
    </location>
</feature>
<evidence type="ECO:0000256" key="6">
    <source>
        <dbReference type="ARBA" id="ARBA00023125"/>
    </source>
</evidence>